<evidence type="ECO:0000256" key="1">
    <source>
        <dbReference type="ARBA" id="ARBA00004141"/>
    </source>
</evidence>
<protein>
    <recommendedName>
        <fullName evidence="11">Aluminum-activated malate transporter</fullName>
    </recommendedName>
</protein>
<dbReference type="InterPro" id="IPR020966">
    <property type="entry name" value="ALMT"/>
</dbReference>
<keyword evidence="7 9" id="KW-0472">Membrane</keyword>
<feature type="transmembrane region" description="Helical" evidence="9">
    <location>
        <begin position="212"/>
        <end position="234"/>
    </location>
</feature>
<dbReference type="EMBL" id="OIVN01002504">
    <property type="protein sequence ID" value="SPD04191.1"/>
    <property type="molecule type" value="Genomic_DNA"/>
</dbReference>
<dbReference type="GO" id="GO:0016020">
    <property type="term" value="C:membrane"/>
    <property type="evidence" value="ECO:0007669"/>
    <property type="project" value="UniProtKB-SubCell"/>
</dbReference>
<evidence type="ECO:0000256" key="5">
    <source>
        <dbReference type="ARBA" id="ARBA00022989"/>
    </source>
</evidence>
<keyword evidence="8" id="KW-0407">Ion channel</keyword>
<comment type="similarity">
    <text evidence="2">Belongs to the aromatic acid exporter (TC 2.A.85) family.</text>
</comment>
<reference evidence="10" key="1">
    <citation type="submission" date="2018-02" db="EMBL/GenBank/DDBJ databases">
        <authorList>
            <person name="Cohen D.B."/>
            <person name="Kent A.D."/>
        </authorList>
    </citation>
    <scope>NUCLEOTIDE SEQUENCE</scope>
</reference>
<evidence type="ECO:0000256" key="8">
    <source>
        <dbReference type="ARBA" id="ARBA00023303"/>
    </source>
</evidence>
<name>A0A2N9GXU3_FAGSY</name>
<evidence type="ECO:0000256" key="9">
    <source>
        <dbReference type="SAM" id="Phobius"/>
    </source>
</evidence>
<accession>A0A2N9GXU3</accession>
<feature type="transmembrane region" description="Helical" evidence="9">
    <location>
        <begin position="125"/>
        <end position="142"/>
    </location>
</feature>
<keyword evidence="5 9" id="KW-1133">Transmembrane helix</keyword>
<feature type="transmembrane region" description="Helical" evidence="9">
    <location>
        <begin position="180"/>
        <end position="197"/>
    </location>
</feature>
<evidence type="ECO:0000256" key="7">
    <source>
        <dbReference type="ARBA" id="ARBA00023136"/>
    </source>
</evidence>
<evidence type="ECO:0000256" key="6">
    <source>
        <dbReference type="ARBA" id="ARBA00023065"/>
    </source>
</evidence>
<keyword evidence="4 9" id="KW-0812">Transmembrane</keyword>
<dbReference type="GO" id="GO:0034220">
    <property type="term" value="P:monoatomic ion transmembrane transport"/>
    <property type="evidence" value="ECO:0007669"/>
    <property type="project" value="UniProtKB-KW"/>
</dbReference>
<organism evidence="10">
    <name type="scientific">Fagus sylvatica</name>
    <name type="common">Beechnut</name>
    <dbReference type="NCBI Taxonomy" id="28930"/>
    <lineage>
        <taxon>Eukaryota</taxon>
        <taxon>Viridiplantae</taxon>
        <taxon>Streptophyta</taxon>
        <taxon>Embryophyta</taxon>
        <taxon>Tracheophyta</taxon>
        <taxon>Spermatophyta</taxon>
        <taxon>Magnoliopsida</taxon>
        <taxon>eudicotyledons</taxon>
        <taxon>Gunneridae</taxon>
        <taxon>Pentapetalae</taxon>
        <taxon>rosids</taxon>
        <taxon>fabids</taxon>
        <taxon>Fagales</taxon>
        <taxon>Fagaceae</taxon>
        <taxon>Fagus</taxon>
    </lineage>
</organism>
<dbReference type="AlphaFoldDB" id="A0A2N9GXU3"/>
<comment type="subcellular location">
    <subcellularLocation>
        <location evidence="1">Membrane</location>
        <topology evidence="1">Multi-pass membrane protein</topology>
    </subcellularLocation>
</comment>
<keyword evidence="3" id="KW-0813">Transport</keyword>
<feature type="transmembrane region" description="Helical" evidence="9">
    <location>
        <begin position="99"/>
        <end position="118"/>
    </location>
</feature>
<dbReference type="GO" id="GO:0015743">
    <property type="term" value="P:malate transport"/>
    <property type="evidence" value="ECO:0007669"/>
    <property type="project" value="InterPro"/>
</dbReference>
<dbReference type="Pfam" id="PF11744">
    <property type="entry name" value="ALMT"/>
    <property type="match status" value="1"/>
</dbReference>
<feature type="transmembrane region" description="Helical" evidence="9">
    <location>
        <begin position="69"/>
        <end position="87"/>
    </location>
</feature>
<evidence type="ECO:0000256" key="4">
    <source>
        <dbReference type="ARBA" id="ARBA00022692"/>
    </source>
</evidence>
<gene>
    <name evidence="10" type="ORF">FSB_LOCUS32073</name>
</gene>
<evidence type="ECO:0000256" key="3">
    <source>
        <dbReference type="ARBA" id="ARBA00022448"/>
    </source>
</evidence>
<sequence>MAKEKEVSGKLEWRVNEPDGTSRVLVPESELGHKAWLLWLKGLFYRPISKIWRFLDKSWNLGVAEPQKVIHGAKVGLALLIVSIFYYDQSLYDGVGGYATWAIMTVVVVFESNVGATLSKCINRATGTFLAGSLALGVQWIACKSGETFKPIIIGISVFILASAATFSRFIPSVKTRFDYGAMIFILTFSMVAVSGYRKPVDKLFAFASQRFSTIAVGISLCIIISMLFCPIWAGSELHNLIVRNLEKLADSLEGSVAEYFKDDKTVLGNEEDPSIRIEGYKCVLNSKATEDVMANFARWEPAHGLFNFRHPWKQYLMIGASMRNCAYCIEALNSCVNSEIQAPDYLKKHFSNACMILSSNSSEVLRELAYTMKTMTKSSKIDFLVEEINLAVLELQDSLKSVPNSPIEPTVTTLKAPNPNDANREPITKTVIPSIMDISPLGLFCIFVD</sequence>
<evidence type="ECO:0008006" key="11">
    <source>
        <dbReference type="Google" id="ProtNLM"/>
    </source>
</evidence>
<feature type="transmembrane region" description="Helical" evidence="9">
    <location>
        <begin position="148"/>
        <end position="168"/>
    </location>
</feature>
<evidence type="ECO:0000313" key="10">
    <source>
        <dbReference type="EMBL" id="SPD04191.1"/>
    </source>
</evidence>
<dbReference type="PANTHER" id="PTHR31086">
    <property type="entry name" value="ALUMINUM-ACTIVATED MALATE TRANSPORTER 10"/>
    <property type="match status" value="1"/>
</dbReference>
<evidence type="ECO:0000256" key="2">
    <source>
        <dbReference type="ARBA" id="ARBA00007079"/>
    </source>
</evidence>
<keyword evidence="6" id="KW-0406">Ion transport</keyword>
<proteinExistence type="inferred from homology"/>